<dbReference type="Proteomes" id="UP000827092">
    <property type="component" value="Unassembled WGS sequence"/>
</dbReference>
<feature type="region of interest" description="Disordered" evidence="1">
    <location>
        <begin position="1"/>
        <end position="27"/>
    </location>
</feature>
<evidence type="ECO:0000256" key="1">
    <source>
        <dbReference type="SAM" id="MobiDB-lite"/>
    </source>
</evidence>
<comment type="caution">
    <text evidence="2">The sequence shown here is derived from an EMBL/GenBank/DDBJ whole genome shotgun (WGS) entry which is preliminary data.</text>
</comment>
<organism evidence="2 3">
    <name type="scientific">Oedothorax gibbosus</name>
    <dbReference type="NCBI Taxonomy" id="931172"/>
    <lineage>
        <taxon>Eukaryota</taxon>
        <taxon>Metazoa</taxon>
        <taxon>Ecdysozoa</taxon>
        <taxon>Arthropoda</taxon>
        <taxon>Chelicerata</taxon>
        <taxon>Arachnida</taxon>
        <taxon>Araneae</taxon>
        <taxon>Araneomorphae</taxon>
        <taxon>Entelegynae</taxon>
        <taxon>Araneoidea</taxon>
        <taxon>Linyphiidae</taxon>
        <taxon>Erigoninae</taxon>
        <taxon>Oedothorax</taxon>
    </lineage>
</organism>
<accession>A0AAV6VLU9</accession>
<evidence type="ECO:0000313" key="2">
    <source>
        <dbReference type="EMBL" id="KAG8197569.1"/>
    </source>
</evidence>
<reference evidence="2 3" key="1">
    <citation type="journal article" date="2022" name="Nat. Ecol. Evol.">
        <title>A masculinizing supergene underlies an exaggerated male reproductive morph in a spider.</title>
        <authorList>
            <person name="Hendrickx F."/>
            <person name="De Corte Z."/>
            <person name="Sonet G."/>
            <person name="Van Belleghem S.M."/>
            <person name="Kostlbacher S."/>
            <person name="Vangestel C."/>
        </authorList>
    </citation>
    <scope>NUCLEOTIDE SEQUENCE [LARGE SCALE GENOMIC DNA]</scope>
    <source>
        <strain evidence="2">W744_W776</strain>
    </source>
</reference>
<name>A0AAV6VLU9_9ARAC</name>
<gene>
    <name evidence="2" type="ORF">JTE90_021299</name>
</gene>
<dbReference type="EMBL" id="JAFNEN010000053">
    <property type="protein sequence ID" value="KAG8197569.1"/>
    <property type="molecule type" value="Genomic_DNA"/>
</dbReference>
<keyword evidence="3" id="KW-1185">Reference proteome</keyword>
<protein>
    <submittedName>
        <fullName evidence="2">Uncharacterized protein</fullName>
    </submittedName>
</protein>
<proteinExistence type="predicted"/>
<feature type="compositionally biased region" description="Basic residues" evidence="1">
    <location>
        <begin position="1"/>
        <end position="10"/>
    </location>
</feature>
<evidence type="ECO:0000313" key="3">
    <source>
        <dbReference type="Proteomes" id="UP000827092"/>
    </source>
</evidence>
<sequence>MDEKNHHLRKKGDEYQQTPQSEVVNLPPHCEVGQEKSQGCRRKKYSQSSLSNILEGGFQGCLPGKYDHHKRPLIAKYGLLSRIKRNPVRFAWEGPYRNPNPATMPRGLHCSPNNAD</sequence>
<dbReference type="AlphaFoldDB" id="A0AAV6VLU9"/>
<feature type="region of interest" description="Disordered" evidence="1">
    <location>
        <begin position="94"/>
        <end position="116"/>
    </location>
</feature>